<feature type="coiled-coil region" evidence="1">
    <location>
        <begin position="2679"/>
        <end position="2748"/>
    </location>
</feature>
<dbReference type="PANTHER" id="PTHR46454:SF17">
    <property type="entry name" value="DYNEIN HEAVY CHAIN LINKER DOMAIN-CONTAINING PROTEIN"/>
    <property type="match status" value="1"/>
</dbReference>
<keyword evidence="5" id="KW-1185">Reference proteome</keyword>
<keyword evidence="1" id="KW-0175">Coiled coil</keyword>
<proteinExistence type="predicted"/>
<organism evidence="4 5">
    <name type="scientific">Paramecium primaurelia</name>
    <dbReference type="NCBI Taxonomy" id="5886"/>
    <lineage>
        <taxon>Eukaryota</taxon>
        <taxon>Sar</taxon>
        <taxon>Alveolata</taxon>
        <taxon>Ciliophora</taxon>
        <taxon>Intramacronucleata</taxon>
        <taxon>Oligohymenophorea</taxon>
        <taxon>Peniculida</taxon>
        <taxon>Parameciidae</taxon>
        <taxon>Paramecium</taxon>
    </lineage>
</organism>
<evidence type="ECO:0000256" key="2">
    <source>
        <dbReference type="SAM" id="MobiDB-lite"/>
    </source>
</evidence>
<dbReference type="PANTHER" id="PTHR46454">
    <property type="entry name" value="DYNEIN AXONEMAL HEAVY CHAIN 7-RELATED"/>
    <property type="match status" value="1"/>
</dbReference>
<feature type="coiled-coil region" evidence="1">
    <location>
        <begin position="2825"/>
        <end position="2873"/>
    </location>
</feature>
<feature type="region of interest" description="Disordered" evidence="2">
    <location>
        <begin position="119"/>
        <end position="173"/>
    </location>
</feature>
<evidence type="ECO:0000313" key="5">
    <source>
        <dbReference type="Proteomes" id="UP000688137"/>
    </source>
</evidence>
<feature type="transmembrane region" description="Helical" evidence="3">
    <location>
        <begin position="314"/>
        <end position="335"/>
    </location>
</feature>
<keyword evidence="3" id="KW-1133">Transmembrane helix</keyword>
<dbReference type="EMBL" id="CAJJDM010000072">
    <property type="protein sequence ID" value="CAD8083282.1"/>
    <property type="molecule type" value="Genomic_DNA"/>
</dbReference>
<comment type="caution">
    <text evidence="4">The sequence shown here is derived from an EMBL/GenBank/DDBJ whole genome shotgun (WGS) entry which is preliminary data.</text>
</comment>
<feature type="transmembrane region" description="Helical" evidence="3">
    <location>
        <begin position="55"/>
        <end position="72"/>
    </location>
</feature>
<reference evidence="4" key="1">
    <citation type="submission" date="2021-01" db="EMBL/GenBank/DDBJ databases">
        <authorList>
            <consortium name="Genoscope - CEA"/>
            <person name="William W."/>
        </authorList>
    </citation>
    <scope>NUCLEOTIDE SEQUENCE</scope>
</reference>
<evidence type="ECO:0000256" key="3">
    <source>
        <dbReference type="SAM" id="Phobius"/>
    </source>
</evidence>
<dbReference type="OMA" id="ANTEFIT"/>
<dbReference type="Proteomes" id="UP000688137">
    <property type="component" value="Unassembled WGS sequence"/>
</dbReference>
<keyword evidence="3" id="KW-0472">Membrane</keyword>
<protein>
    <submittedName>
        <fullName evidence="4">Uncharacterized protein</fullName>
    </submittedName>
</protein>
<evidence type="ECO:0000313" key="4">
    <source>
        <dbReference type="EMBL" id="CAD8083282.1"/>
    </source>
</evidence>
<name>A0A8S1MV47_PARPR</name>
<gene>
    <name evidence="4" type="ORF">PPRIM_AZ9-3.1.T0690211</name>
</gene>
<feature type="compositionally biased region" description="Polar residues" evidence="2">
    <location>
        <begin position="119"/>
        <end position="155"/>
    </location>
</feature>
<keyword evidence="3" id="KW-0812">Transmembrane</keyword>
<feature type="coiled-coil region" evidence="1">
    <location>
        <begin position="873"/>
        <end position="907"/>
    </location>
</feature>
<feature type="transmembrane region" description="Helical" evidence="3">
    <location>
        <begin position="6"/>
        <end position="23"/>
    </location>
</feature>
<evidence type="ECO:0000256" key="1">
    <source>
        <dbReference type="SAM" id="Coils"/>
    </source>
</evidence>
<accession>A0A8S1MV47</accession>
<sequence length="3912" mass="470479">MNNEFLIIETTLFCTSVIALFIFKEWEGNQKIIKLLFSLSNISIFFLEIKQIGDSNYVLLAISGFLMSLYYYKKLKKQKNEIPQIQVINTQLSERNNRVESEIELPQQLPVIHSIHESNSSMNQHQNPPTTENNRRQSNLSGEKNDQQNPKQEQGMNYLGDHKRPSVQQKSNGPGIVITRQQSVAQIQPNLNVIKFQDDFGEIKFGILKTLKSVAYDQLGKEVECIFQTDRPFTKLLSTVEQTNQPRMQILYESQVNNQYVDDALRGAIQLDDMGYDGDKKIEKKITLQKIIKALILIIILNLNLVIIDNWNLHQLILFVIILWRQILQYNILIANSLEVKCESREILIWIVLITFPILIVFFINLIINRNIGIQVLQVANWVTLIISSRYNKSCEDTMFHLNMILYYSKIDYLNNLIYILNFIMNQYYLRKKLKIRTSIDTPLIPKIASSKNNEQSELLETNRKRYIKGFSPQRYQLPQIIQPQLSQITPLRQRGKSESIREHSQGFLGPHDFVRLLQTDQQMGLEFCYLNNQGNPYEWKVVNYENRKMNQYMTISGRGIVIHHSNFEEFVSIKQFENDRKLYYRLQKIEFFRNYLKQKTFTRWKKLSIKNKAQSISKELTISFLILDSSLKGPIEEVHKQTQIIKSLVFFTPTQMSPVNQSKFIRKLQRSLIEFQQELTKNINSIMKIVVDASQQSFSIFKEDQEYRQRLESLRNSQMEQKPLGDNQTQSMQFTMESNLRQFQQKLIKFTRMIDYILFESMIMLMYNSIVNFLMVIKNTNKHLKVGTTQFSWIIVDIHLQEGAMVFEPSLQRIQDIFVETIEKAMEIIEQRFQSTRKQQELQIYGIGSNTTDLKQDLREYGRYNLRQFDYVKELREELQFSYKQIEHYMLKIKNLLDEFENNQDKLFNSEILKLQFQLISEMQSEIENIENIVDIGFLRLNIQLFKLQMQTFFKNKIQMINQKVDKELRGRCKIIQETIQDWLEKLKLKPVTLKQYVIYQENYMLIKQNYEEIDQQIEELHVYNRIYINEDQTIPIKDIWDKIVSQYQLFQYKFYDLQNQYGLVQDKFEKEFRKLTPFFHQKVLQFCEQFENNKDINEINSISQLYSQLITLELEYEDLKQYSHSLQIEQYHNEQLHEIKNKYIQFKQLQIEIHKIHNLQQEWMREHFLDLNLFFIKKTYQNLLDQIEDCKIFVQGQLAEIKQELMKELKLFNVIEIIIKIKDYDQNIVAQVCKKDKQQDKNLLQLILQICNNPSHPVFTTQYLYQSDINEQQDNLQQLLIIIQYENQTMNSLIKLEEFWKNHKLIIQKVKGTKDQYTITNLHQLNDLLDENILNINTILGQPNIDDLRNRIDLQLKYIVYLQEYINQLILLQDTQSYLNNLLSNQINQKNQSKEIKLYQNQEKNWKQLIRLLQQQKNLEIWIKDENEKKYLTQIQQDNYNCKSIIQQLNEQFEKKKYLFPRFNFLTNSQFNKVITEIKHPTAIQQHLNLFFQNIHQFDYDQNKDSITSLYSMENDQITIKYCPMKGEIEDWFKNIEEGMKQGLRQIIKNALKHADNYQQIVQYPIQIIYICMTINYTMMLDDILQNDEKDWNELVEFKEYEIQEQIKQLHSFKQSVKQQLRQIAIIMILNNQRNLIQEINQFKINSDKDYFYIKQLKYYYDDENIIVNLLNNKIQYQFEFFGDQFNYHSWKQSEQSILFMNQAFQINRLPHLIGHNNKYYIITQYSQMLGRYYKQIQITNQDYDFQYILQCIYGSIQSNSLFIISGYQYIQQDDRLILQTIFNQICNALWQSLQIQDLEGRQVKIYNKHFLTLISDVHYPILLFKNIHVYQPDIMILWQALIQMIYNKEIVEILLKLIQTLNNVFGTDLFNFQRFNTFNQVVKSLQTIKLNDLMEVLQYQMNNNDRQLFNQIVNEYFPNRDENRYHMEQLNSLLNDNNLILVYGQPNNGKSKLIQELFQLKLVKQNITQNNILLSSTKQNNILYLEIDAYDDEELFTILQNCQNFNYYHFIINYKQNQIYYRQENFVLFNSLIYQNRNAIFESNDLSTQDPGSLTNFTLFYYDNSISNHQFLIQELKQFIHNIELQTLLARNLINQIEQYYQKFINFPYSLQYLLQCSAKILSIYYDEQQYSKFTQLDVDNISTYTIYIMFSLILDQENKSLVIDSILMIIQERQLDQLFNQKSSYNNTILQFYFNQQELYAIQELQSHILFYGDISCNKSILTKLKSSNGLYFSHQTKSIEFQEFIDKKLMTYKKDKQLCLSPPFGQIKHFIVEDINLSNQCRIFIKQLNECNYIFDKKNNYQLKYISNFYLLGTSQERLIYKYNQFKHFVFINTNRIPLIQNIYTKIIIDKVKDKLKQYLQLDYINDGILNLQYKFKQKWNNYWCYQYIFDNNTIWNRILNPLIVLTDPQQFINQFYQNIMRVIGGILDIVDLENLDRFVKDLNFGDYRIEIPQQQTQQIYDEIKQKNFQNLFLHESHLQKIVYIMRGWQYDQHIVIQGKIGSGRNSFIRLAQFIMQYQQKYNDIGINNLLQNWDQQNHIIYVTDINENVYQFISYPTQYCYNQCILRNDSISLLHICLLIEDMKQLDQYRRILYKCQIIKLFDWPKIFQQEVAIQILNDRSIDNQLFCKVFEQSKGYIQQFIDHLQLFQTQYQQSKSENQRLIIIYQKVLNKIEEANTEFITITEQYNQYNQEHQDVSNQINILNNEISKDKLELGDINQQINKLNENINKGEQKINKQQLQLNQQFQQYSKQRLQQFHIIQEFPFLQPLQMELVHLVDLPQLEQYQIEQIILKYPKSSQQIQTIYQIAINICKYQQILIQLQNNLHNDKVAVEEMKNKQELRIAMIQQQEQQIDIYQSKLRILTDELEKISKIFEATKKCLKYLNPYKVQWQQNIFNLQQQQIQLMDINFVQSICQSYNQQITQKLIDNLNLQYKLDYENMQLLLNLKFQNQKNIILIIDPENLSQEYLQQYYPTAYVSTFNNNNITEIKSNQQTQQCFIIKDVIIDDILKSQQWRSFIYQQYQQQQEIKIYLISYQIRKEIRAQSLLRTIYYKKQDKEIESYVLLNILQKDNPDIFDRLIQQYDEENLSLINLGYLLDNDRPIMDSHYEQQLSLLISSQFNSIINLDVINQIQFLIDQQEQLKQHNGQFNFEVCHPLIARFLLIYQSLQQSYVFDRRYYITMQQLLDKLMYVMDSIKGDIPERYWIISNYFTLQTMNLIDNQFKIEHHLLIKFILFTQIDLSNRIISYDQYQYIIGQQLQQDLSKYPKSLNVSFIKQEQWDEIKYIMSLSSSFDDLYNQIQRYPKDWQKWLDDTLSMPNEYEEKLSIFEKLILIKAFKPKDLRKFINQYVKDRSTKYLNLIKINYNQQTSVKQIIYIQSQLNKLIEDMNIPIYKGQQELNQQYLFINLSHYPIELQEQIIQSKYPHLIIENLDEDVLLDKTLLNCQKSFLQYNQQISQNIRKYIPKVDNNNTSEIKKLTYSLCYMHFFIIQRNLLLNFRTESYTLQDLNLILKYNLPYFINTNINSMFKVITDGIYNVPPQDIQTIESIIYKHCNQQINTENYKYLHFHTLPIGNDVWLDEIINRIPDTYDTYSIGYGNNNFTINNYQNQQIIQQFSLLTNSTEINVQNPQIKQIKLVEPLSLIKLEQKLSRKYSFQKNDSKPFSQYYRKTALNIMNKNKQNIQYIDALDQYINIQIQKYNILLQVLNQYLIRIQDKQVMYCSEELYQYLWFKPKSKLIIYNLVEMVNQNINQLKILKDQQNRRYFDLSYLFIPQALVEYFKLQFSRKNGLNPWNLNIYTDISKCTDINNVQQLQLNDGSYLLGGLECKNCQWNLEKHKLIEVGNSFSTSIPFILISTLEGEQPKNLQVPIIDDNLTLMTIDLQSDLDQDTINIRQARIIIKGR</sequence>
<feature type="transmembrane region" description="Helical" evidence="3">
    <location>
        <begin position="291"/>
        <end position="308"/>
    </location>
</feature>
<feature type="transmembrane region" description="Helical" evidence="3">
    <location>
        <begin position="347"/>
        <end position="368"/>
    </location>
</feature>